<dbReference type="Gene3D" id="1.10.760.10">
    <property type="entry name" value="Cytochrome c-like domain"/>
    <property type="match status" value="1"/>
</dbReference>
<evidence type="ECO:0000313" key="6">
    <source>
        <dbReference type="EMBL" id="QEL64336.1"/>
    </source>
</evidence>
<name>A0A5C1E5X4_9RHOO</name>
<gene>
    <name evidence="6" type="ORF">OTERR_08600</name>
</gene>
<dbReference type="InterPro" id="IPR036909">
    <property type="entry name" value="Cyt_c-like_dom_sf"/>
</dbReference>
<keyword evidence="2" id="KW-0479">Metal-binding</keyword>
<dbReference type="SUPFAM" id="SSF46626">
    <property type="entry name" value="Cytochrome c"/>
    <property type="match status" value="1"/>
</dbReference>
<evidence type="ECO:0000313" key="7">
    <source>
        <dbReference type="Proteomes" id="UP000323671"/>
    </source>
</evidence>
<keyword evidence="1" id="KW-0349">Heme</keyword>
<sequence length="190" mass="20878">MIPRVHLHAATAASAPHHQHMPAWQRQVIVAAVVVAALLLATAAMAQSSGGKTATAALIERGRYVVTIAGCNDCHTPGYAVSGGQVPEQHWLIGDRLGWRGPWGTTYPVNLRHYMQQISEAEWLEVSGSKVSRPPMPWFTLQRMSRQDRRAVYHFIRTLGPAGPPAPDFVPPEREPVGPVVRFPEPPPQH</sequence>
<dbReference type="AlphaFoldDB" id="A0A5C1E5X4"/>
<dbReference type="GO" id="GO:0046872">
    <property type="term" value="F:metal ion binding"/>
    <property type="evidence" value="ECO:0007669"/>
    <property type="project" value="UniProtKB-KW"/>
</dbReference>
<evidence type="ECO:0000256" key="2">
    <source>
        <dbReference type="ARBA" id="ARBA00022723"/>
    </source>
</evidence>
<evidence type="ECO:0000256" key="4">
    <source>
        <dbReference type="SAM" id="MobiDB-lite"/>
    </source>
</evidence>
<organism evidence="6 7">
    <name type="scientific">Oryzomicrobium terrae</name>
    <dbReference type="NCBI Taxonomy" id="1735038"/>
    <lineage>
        <taxon>Bacteria</taxon>
        <taxon>Pseudomonadati</taxon>
        <taxon>Pseudomonadota</taxon>
        <taxon>Betaproteobacteria</taxon>
        <taxon>Rhodocyclales</taxon>
        <taxon>Rhodocyclaceae</taxon>
        <taxon>Oryzomicrobium</taxon>
    </lineage>
</organism>
<feature type="region of interest" description="Disordered" evidence="4">
    <location>
        <begin position="163"/>
        <end position="190"/>
    </location>
</feature>
<evidence type="ECO:0000259" key="5">
    <source>
        <dbReference type="Pfam" id="PF00034"/>
    </source>
</evidence>
<dbReference type="GO" id="GO:0020037">
    <property type="term" value="F:heme binding"/>
    <property type="evidence" value="ECO:0007669"/>
    <property type="project" value="InterPro"/>
</dbReference>
<dbReference type="KEGG" id="otr:OTERR_08600"/>
<dbReference type="InterPro" id="IPR009056">
    <property type="entry name" value="Cyt_c-like_dom"/>
</dbReference>
<dbReference type="RefSeq" id="WP_223116001.1">
    <property type="nucleotide sequence ID" value="NZ_CP022579.1"/>
</dbReference>
<accession>A0A5C1E5X4</accession>
<evidence type="ECO:0000256" key="1">
    <source>
        <dbReference type="ARBA" id="ARBA00022617"/>
    </source>
</evidence>
<dbReference type="EMBL" id="CP022579">
    <property type="protein sequence ID" value="QEL64336.1"/>
    <property type="molecule type" value="Genomic_DNA"/>
</dbReference>
<keyword evidence="7" id="KW-1185">Reference proteome</keyword>
<proteinExistence type="predicted"/>
<reference evidence="6 7" key="1">
    <citation type="submission" date="2017-07" db="EMBL/GenBank/DDBJ databases">
        <title>Complete genome sequence of Oryzomicrobium terrae TPP412.</title>
        <authorList>
            <person name="Chiu L.-W."/>
            <person name="Lo K.-J."/>
            <person name="Tsai Y.-M."/>
            <person name="Lin S.-S."/>
            <person name="Kuo C.-H."/>
            <person name="Liu C.-T."/>
        </authorList>
    </citation>
    <scope>NUCLEOTIDE SEQUENCE [LARGE SCALE GENOMIC DNA]</scope>
    <source>
        <strain evidence="6 7">TPP412</strain>
    </source>
</reference>
<dbReference type="Proteomes" id="UP000323671">
    <property type="component" value="Chromosome"/>
</dbReference>
<evidence type="ECO:0000256" key="3">
    <source>
        <dbReference type="ARBA" id="ARBA00023004"/>
    </source>
</evidence>
<dbReference type="GO" id="GO:0009055">
    <property type="term" value="F:electron transfer activity"/>
    <property type="evidence" value="ECO:0007669"/>
    <property type="project" value="InterPro"/>
</dbReference>
<protein>
    <submittedName>
        <fullName evidence="6">Putative cytochrome c</fullName>
    </submittedName>
</protein>
<keyword evidence="3" id="KW-0408">Iron</keyword>
<dbReference type="Pfam" id="PF00034">
    <property type="entry name" value="Cytochrom_C"/>
    <property type="match status" value="1"/>
</dbReference>
<feature type="domain" description="Cytochrome c" evidence="5">
    <location>
        <begin position="60"/>
        <end position="159"/>
    </location>
</feature>